<dbReference type="AlphaFoldDB" id="A0A6A6DJE8"/>
<feature type="compositionally biased region" description="Pro residues" evidence="1">
    <location>
        <begin position="46"/>
        <end position="65"/>
    </location>
</feature>
<sequence>MAPKTRSNTTERKKGTSFTGDPNPYSLLSQRSSHSRSPTPTRSPISPQPPESPLPPCPATYPPILSPSTPASSYNTNPPVEYPLVAAVIMIRPVASSLRILSSKVSSSRT</sequence>
<keyword evidence="3" id="KW-1185">Reference proteome</keyword>
<feature type="compositionally biased region" description="Polar residues" evidence="1">
    <location>
        <begin position="66"/>
        <end position="78"/>
    </location>
</feature>
<accession>A0A6A6DJE8</accession>
<feature type="region of interest" description="Disordered" evidence="1">
    <location>
        <begin position="1"/>
        <end position="78"/>
    </location>
</feature>
<proteinExistence type="predicted"/>
<evidence type="ECO:0000313" key="2">
    <source>
        <dbReference type="EMBL" id="KAF2179637.1"/>
    </source>
</evidence>
<dbReference type="Proteomes" id="UP000800200">
    <property type="component" value="Unassembled WGS sequence"/>
</dbReference>
<gene>
    <name evidence="2" type="ORF">K469DRAFT_299501</name>
</gene>
<evidence type="ECO:0000256" key="1">
    <source>
        <dbReference type="SAM" id="MobiDB-lite"/>
    </source>
</evidence>
<evidence type="ECO:0000313" key="3">
    <source>
        <dbReference type="Proteomes" id="UP000800200"/>
    </source>
</evidence>
<dbReference type="EMBL" id="ML994664">
    <property type="protein sequence ID" value="KAF2179637.1"/>
    <property type="molecule type" value="Genomic_DNA"/>
</dbReference>
<protein>
    <submittedName>
        <fullName evidence="2">Uncharacterized protein</fullName>
    </submittedName>
</protein>
<organism evidence="2 3">
    <name type="scientific">Zopfia rhizophila CBS 207.26</name>
    <dbReference type="NCBI Taxonomy" id="1314779"/>
    <lineage>
        <taxon>Eukaryota</taxon>
        <taxon>Fungi</taxon>
        <taxon>Dikarya</taxon>
        <taxon>Ascomycota</taxon>
        <taxon>Pezizomycotina</taxon>
        <taxon>Dothideomycetes</taxon>
        <taxon>Dothideomycetes incertae sedis</taxon>
        <taxon>Zopfiaceae</taxon>
        <taxon>Zopfia</taxon>
    </lineage>
</organism>
<feature type="compositionally biased region" description="Low complexity" evidence="1">
    <location>
        <begin position="26"/>
        <end position="45"/>
    </location>
</feature>
<reference evidence="2" key="1">
    <citation type="journal article" date="2020" name="Stud. Mycol.">
        <title>101 Dothideomycetes genomes: a test case for predicting lifestyles and emergence of pathogens.</title>
        <authorList>
            <person name="Haridas S."/>
            <person name="Albert R."/>
            <person name="Binder M."/>
            <person name="Bloem J."/>
            <person name="Labutti K."/>
            <person name="Salamov A."/>
            <person name="Andreopoulos B."/>
            <person name="Baker S."/>
            <person name="Barry K."/>
            <person name="Bills G."/>
            <person name="Bluhm B."/>
            <person name="Cannon C."/>
            <person name="Castanera R."/>
            <person name="Culley D."/>
            <person name="Daum C."/>
            <person name="Ezra D."/>
            <person name="Gonzalez J."/>
            <person name="Henrissat B."/>
            <person name="Kuo A."/>
            <person name="Liang C."/>
            <person name="Lipzen A."/>
            <person name="Lutzoni F."/>
            <person name="Magnuson J."/>
            <person name="Mondo S."/>
            <person name="Nolan M."/>
            <person name="Ohm R."/>
            <person name="Pangilinan J."/>
            <person name="Park H.-J."/>
            <person name="Ramirez L."/>
            <person name="Alfaro M."/>
            <person name="Sun H."/>
            <person name="Tritt A."/>
            <person name="Yoshinaga Y."/>
            <person name="Zwiers L.-H."/>
            <person name="Turgeon B."/>
            <person name="Goodwin S."/>
            <person name="Spatafora J."/>
            <person name="Crous P."/>
            <person name="Grigoriev I."/>
        </authorList>
    </citation>
    <scope>NUCLEOTIDE SEQUENCE</scope>
    <source>
        <strain evidence="2">CBS 207.26</strain>
    </source>
</reference>
<name>A0A6A6DJE8_9PEZI</name>